<name>A0AA42CRV1_9HYPH</name>
<keyword evidence="2" id="KW-1185">Reference proteome</keyword>
<dbReference type="RefSeq" id="WP_282589221.1">
    <property type="nucleotide sequence ID" value="NZ_JAMOIM010000069.1"/>
</dbReference>
<comment type="caution">
    <text evidence="1">The sequence shown here is derived from an EMBL/GenBank/DDBJ whole genome shotgun (WGS) entry which is preliminary data.</text>
</comment>
<dbReference type="EMBL" id="JAMOIM010000069">
    <property type="protein sequence ID" value="MCW6512845.1"/>
    <property type="molecule type" value="Genomic_DNA"/>
</dbReference>
<sequence length="80" mass="9267">MATWAEKNYDLKKDVEWTLGLMRRLRQKIRSSSFGPEFSELRTCIACAQEFTRSAVLRRRCAEALDEAERALLAGLLKFI</sequence>
<protein>
    <submittedName>
        <fullName evidence="1">Uncharacterized protein</fullName>
    </submittedName>
</protein>
<gene>
    <name evidence="1" type="ORF">M8523_33710</name>
</gene>
<dbReference type="AlphaFoldDB" id="A0AA42CRV1"/>
<dbReference type="Proteomes" id="UP001165667">
    <property type="component" value="Unassembled WGS sequence"/>
</dbReference>
<evidence type="ECO:0000313" key="1">
    <source>
        <dbReference type="EMBL" id="MCW6512845.1"/>
    </source>
</evidence>
<proteinExistence type="predicted"/>
<organism evidence="1 2">
    <name type="scientific">Lichenifustis flavocetrariae</name>
    <dbReference type="NCBI Taxonomy" id="2949735"/>
    <lineage>
        <taxon>Bacteria</taxon>
        <taxon>Pseudomonadati</taxon>
        <taxon>Pseudomonadota</taxon>
        <taxon>Alphaproteobacteria</taxon>
        <taxon>Hyphomicrobiales</taxon>
        <taxon>Lichenihabitantaceae</taxon>
        <taxon>Lichenifustis</taxon>
    </lineage>
</organism>
<evidence type="ECO:0000313" key="2">
    <source>
        <dbReference type="Proteomes" id="UP001165667"/>
    </source>
</evidence>
<reference evidence="1" key="1">
    <citation type="submission" date="2022-05" db="EMBL/GenBank/DDBJ databases">
        <authorList>
            <person name="Pankratov T."/>
        </authorList>
    </citation>
    <scope>NUCLEOTIDE SEQUENCE</scope>
    <source>
        <strain evidence="1">BP6-180914</strain>
    </source>
</reference>
<accession>A0AA42CRV1</accession>